<proteinExistence type="predicted"/>
<evidence type="ECO:0000313" key="1">
    <source>
        <dbReference type="EMBL" id="MFC6259435.1"/>
    </source>
</evidence>
<evidence type="ECO:0008006" key="3">
    <source>
        <dbReference type="Google" id="ProtNLM"/>
    </source>
</evidence>
<dbReference type="Proteomes" id="UP001596283">
    <property type="component" value="Unassembled WGS sequence"/>
</dbReference>
<sequence length="86" mass="9410">MTVSIITVKLVEMVALRLWGTPPAKGRASGSPESRQVRLFFRASHDVSREPRLTSSTRLAASLAASSSDCTRQFRTLSANRVLHLA</sequence>
<comment type="caution">
    <text evidence="1">The sequence shown here is derived from an EMBL/GenBank/DDBJ whole genome shotgun (WGS) entry which is preliminary data.</text>
</comment>
<evidence type="ECO:0000313" key="2">
    <source>
        <dbReference type="Proteomes" id="UP001596283"/>
    </source>
</evidence>
<dbReference type="EMBL" id="JBHSSI010000004">
    <property type="protein sequence ID" value="MFC6259435.1"/>
    <property type="molecule type" value="Genomic_DNA"/>
</dbReference>
<keyword evidence="2" id="KW-1185">Reference proteome</keyword>
<name>A0ABW1TDR2_9LACO</name>
<accession>A0ABW1TDR2</accession>
<gene>
    <name evidence="1" type="ORF">ACFP1C_00590</name>
</gene>
<organism evidence="1 2">
    <name type="scientific">Levilactobacillus fujinensis</name>
    <dbReference type="NCBI Taxonomy" id="2486024"/>
    <lineage>
        <taxon>Bacteria</taxon>
        <taxon>Bacillati</taxon>
        <taxon>Bacillota</taxon>
        <taxon>Bacilli</taxon>
        <taxon>Lactobacillales</taxon>
        <taxon>Lactobacillaceae</taxon>
        <taxon>Levilactobacillus</taxon>
    </lineage>
</organism>
<reference evidence="2" key="1">
    <citation type="journal article" date="2019" name="Int. J. Syst. Evol. Microbiol.">
        <title>The Global Catalogue of Microorganisms (GCM) 10K type strain sequencing project: providing services to taxonomists for standard genome sequencing and annotation.</title>
        <authorList>
            <consortium name="The Broad Institute Genomics Platform"/>
            <consortium name="The Broad Institute Genome Sequencing Center for Infectious Disease"/>
            <person name="Wu L."/>
            <person name="Ma J."/>
        </authorList>
    </citation>
    <scope>NUCLEOTIDE SEQUENCE [LARGE SCALE GENOMIC DNA]</scope>
    <source>
        <strain evidence="2">CCM 8908</strain>
    </source>
</reference>
<protein>
    <recommendedName>
        <fullName evidence="3">Secreted protein</fullName>
    </recommendedName>
</protein>